<reference evidence="1 2" key="1">
    <citation type="journal article" date="2022" name="Front. Microbiol.">
        <title>Male-killing mechanisms vary between Spiroplasma species.</title>
        <authorList>
            <person name="Arai H."/>
            <person name="Inoue M."/>
            <person name="Kageyama D."/>
        </authorList>
    </citation>
    <scope>NUCLEOTIDE SEQUENCE [LARGE SCALE GENOMIC DNA]</scope>
    <source>
        <strain evidence="2">sHm</strain>
    </source>
</reference>
<dbReference type="RefSeq" id="WP_281748974.1">
    <property type="nucleotide sequence ID" value="NZ_AP026933.1"/>
</dbReference>
<evidence type="ECO:0000313" key="1">
    <source>
        <dbReference type="EMBL" id="BDT02708.1"/>
    </source>
</evidence>
<gene>
    <name evidence="1" type="ORF">SHM_03540</name>
</gene>
<evidence type="ECO:0000313" key="2">
    <source>
        <dbReference type="Proteomes" id="UP001163387"/>
    </source>
</evidence>
<organism evidence="1 2">
    <name type="scientific">Spiroplasma ixodetis</name>
    <dbReference type="NCBI Taxonomy" id="2141"/>
    <lineage>
        <taxon>Bacteria</taxon>
        <taxon>Bacillati</taxon>
        <taxon>Mycoplasmatota</taxon>
        <taxon>Mollicutes</taxon>
        <taxon>Entomoplasmatales</taxon>
        <taxon>Spiroplasmataceae</taxon>
        <taxon>Spiroplasma</taxon>
    </lineage>
</organism>
<accession>A0ABN6SVX1</accession>
<protein>
    <submittedName>
        <fullName evidence="1">Uncharacterized protein</fullName>
    </submittedName>
</protein>
<dbReference type="EMBL" id="AP026933">
    <property type="protein sequence ID" value="BDT02708.1"/>
    <property type="molecule type" value="Genomic_DNA"/>
</dbReference>
<dbReference type="Proteomes" id="UP001163387">
    <property type="component" value="Chromosome"/>
</dbReference>
<sequence>MLLNSENFSFNLIYDDVYDERVIKDALNNLELDQLNLLDKSIEQLLVGKKIAEQNIEWNNSIVVTSNLDSDIYDYNLSIGLIP</sequence>
<keyword evidence="2" id="KW-1185">Reference proteome</keyword>
<proteinExistence type="predicted"/>
<name>A0ABN6SVX1_9MOLU</name>